<dbReference type="Pfam" id="PF00126">
    <property type="entry name" value="HTH_1"/>
    <property type="match status" value="1"/>
</dbReference>
<evidence type="ECO:0000313" key="10">
    <source>
        <dbReference type="Proteomes" id="UP001156856"/>
    </source>
</evidence>
<dbReference type="PROSITE" id="PS50931">
    <property type="entry name" value="HTH_LYSR"/>
    <property type="match status" value="1"/>
</dbReference>
<dbReference type="InterPro" id="IPR005119">
    <property type="entry name" value="LysR_subst-bd"/>
</dbReference>
<feature type="region of interest" description="Disordered" evidence="5">
    <location>
        <begin position="295"/>
        <end position="317"/>
    </location>
</feature>
<keyword evidence="2" id="KW-0805">Transcription regulation</keyword>
<dbReference type="SUPFAM" id="SSF53850">
    <property type="entry name" value="Periplasmic binding protein-like II"/>
    <property type="match status" value="1"/>
</dbReference>
<reference evidence="8" key="4">
    <citation type="submission" date="2023-01" db="EMBL/GenBank/DDBJ databases">
        <title>Draft genome sequence of Methylobacterium oxalidis strain NBRC 107715.</title>
        <authorList>
            <person name="Sun Q."/>
            <person name="Mori K."/>
        </authorList>
    </citation>
    <scope>NUCLEOTIDE SEQUENCE</scope>
    <source>
        <strain evidence="8">NBRC 107715</strain>
    </source>
</reference>
<dbReference type="GO" id="GO:0003700">
    <property type="term" value="F:DNA-binding transcription factor activity"/>
    <property type="evidence" value="ECO:0007669"/>
    <property type="project" value="InterPro"/>
</dbReference>
<sequence>MDIELARTFLTIVETEHFGRAAKKLNVTQTTVSARIHSLEEQLQQPLFVRNKSGSVLTPAGERFLKFARTLVQVWERARHQVSVPDCSRTVFRIGSELSLWSPLLLNWMVWIRSSASDIALQTRVDLSDALLRHVTDGRLDLALVHAPRLTAGLRVELVIREKLVFVTTDPSRVDVCDPGYVFVDWGDDFAAHHGASFPHFVNSDLRVGLGPLGLDYIVKAGGSGYFRQSAVQRHLGTGRLRLVPNSPEFPHYVYAVFAENAERDVIGTALPGLRAVAELEWELDGCLTGLRGGLPPAGSPAEPPAAEVRPDRLVLP</sequence>
<evidence type="ECO:0000313" key="9">
    <source>
        <dbReference type="Proteomes" id="UP000321960"/>
    </source>
</evidence>
<comment type="similarity">
    <text evidence="1">Belongs to the LysR transcriptional regulatory family.</text>
</comment>
<dbReference type="InterPro" id="IPR000847">
    <property type="entry name" value="LysR_HTH_N"/>
</dbReference>
<dbReference type="EMBL" id="BJZU01000147">
    <property type="protein sequence ID" value="GEP07333.1"/>
    <property type="molecule type" value="Genomic_DNA"/>
</dbReference>
<dbReference type="Proteomes" id="UP001156856">
    <property type="component" value="Unassembled WGS sequence"/>
</dbReference>
<keyword evidence="3" id="KW-0238">DNA-binding</keyword>
<feature type="domain" description="HTH lysR-type" evidence="6">
    <location>
        <begin position="1"/>
        <end position="58"/>
    </location>
</feature>
<dbReference type="PRINTS" id="PR00039">
    <property type="entry name" value="HTHLYSR"/>
</dbReference>
<name>A0A512JBH8_9HYPH</name>
<evidence type="ECO:0000256" key="5">
    <source>
        <dbReference type="SAM" id="MobiDB-lite"/>
    </source>
</evidence>
<organism evidence="7 9">
    <name type="scientific">Methylobacterium oxalidis</name>
    <dbReference type="NCBI Taxonomy" id="944322"/>
    <lineage>
        <taxon>Bacteria</taxon>
        <taxon>Pseudomonadati</taxon>
        <taxon>Pseudomonadota</taxon>
        <taxon>Alphaproteobacteria</taxon>
        <taxon>Hyphomicrobiales</taxon>
        <taxon>Methylobacteriaceae</taxon>
        <taxon>Methylobacterium</taxon>
    </lineage>
</organism>
<reference evidence="7 9" key="3">
    <citation type="submission" date="2019-07" db="EMBL/GenBank/DDBJ databases">
        <title>Whole genome shotgun sequence of Methylobacterium oxalidis NBRC 107715.</title>
        <authorList>
            <person name="Hosoyama A."/>
            <person name="Uohara A."/>
            <person name="Ohji S."/>
            <person name="Ichikawa N."/>
        </authorList>
    </citation>
    <scope>NUCLEOTIDE SEQUENCE [LARGE SCALE GENOMIC DNA]</scope>
    <source>
        <strain evidence="7 9">NBRC 107715</strain>
    </source>
</reference>
<accession>A0A512JBH8</accession>
<dbReference type="InterPro" id="IPR036388">
    <property type="entry name" value="WH-like_DNA-bd_sf"/>
</dbReference>
<dbReference type="Gene3D" id="3.40.190.10">
    <property type="entry name" value="Periplasmic binding protein-like II"/>
    <property type="match status" value="1"/>
</dbReference>
<evidence type="ECO:0000313" key="8">
    <source>
        <dbReference type="EMBL" id="GLS64473.1"/>
    </source>
</evidence>
<dbReference type="PANTHER" id="PTHR30579:SF8">
    <property type="entry name" value="HTH-TYPE TRANSCRIPTIONAL REGULATOR HDFR"/>
    <property type="match status" value="1"/>
</dbReference>
<dbReference type="OrthoDB" id="9786526at2"/>
<dbReference type="PANTHER" id="PTHR30579">
    <property type="entry name" value="TRANSCRIPTIONAL REGULATOR"/>
    <property type="match status" value="1"/>
</dbReference>
<dbReference type="InterPro" id="IPR036390">
    <property type="entry name" value="WH_DNA-bd_sf"/>
</dbReference>
<keyword evidence="10" id="KW-1185">Reference proteome</keyword>
<reference evidence="8" key="1">
    <citation type="journal article" date="2014" name="Int. J. Syst. Evol. Microbiol.">
        <title>Complete genome of a new Firmicutes species belonging to the dominant human colonic microbiota ('Ruminococcus bicirculans') reveals two chromosomes and a selective capacity to utilize plant glucans.</title>
        <authorList>
            <consortium name="NISC Comparative Sequencing Program"/>
            <person name="Wegmann U."/>
            <person name="Louis P."/>
            <person name="Goesmann A."/>
            <person name="Henrissat B."/>
            <person name="Duncan S.H."/>
            <person name="Flint H.J."/>
        </authorList>
    </citation>
    <scope>NUCLEOTIDE SEQUENCE</scope>
    <source>
        <strain evidence="8">NBRC 107715</strain>
    </source>
</reference>
<evidence type="ECO:0000313" key="7">
    <source>
        <dbReference type="EMBL" id="GEP07333.1"/>
    </source>
</evidence>
<reference evidence="10" key="2">
    <citation type="journal article" date="2019" name="Int. J. Syst. Evol. Microbiol.">
        <title>The Global Catalogue of Microorganisms (GCM) 10K type strain sequencing project: providing services to taxonomists for standard genome sequencing and annotation.</title>
        <authorList>
            <consortium name="The Broad Institute Genomics Platform"/>
            <consortium name="The Broad Institute Genome Sequencing Center for Infectious Disease"/>
            <person name="Wu L."/>
            <person name="Ma J."/>
        </authorList>
    </citation>
    <scope>NUCLEOTIDE SEQUENCE [LARGE SCALE GENOMIC DNA]</scope>
    <source>
        <strain evidence="10">NBRC 107715</strain>
    </source>
</reference>
<gene>
    <name evidence="8" type="ORF">GCM10007888_28540</name>
    <name evidence="7" type="ORF">MOX02_53710</name>
</gene>
<evidence type="ECO:0000256" key="1">
    <source>
        <dbReference type="ARBA" id="ARBA00009437"/>
    </source>
</evidence>
<comment type="caution">
    <text evidence="7">The sequence shown here is derived from an EMBL/GenBank/DDBJ whole genome shotgun (WGS) entry which is preliminary data.</text>
</comment>
<dbReference type="AlphaFoldDB" id="A0A512JBH8"/>
<dbReference type="EMBL" id="BSPK01000038">
    <property type="protein sequence ID" value="GLS64473.1"/>
    <property type="molecule type" value="Genomic_DNA"/>
</dbReference>
<dbReference type="Proteomes" id="UP000321960">
    <property type="component" value="Unassembled WGS sequence"/>
</dbReference>
<proteinExistence type="inferred from homology"/>
<protein>
    <submittedName>
        <fullName evidence="7">LysR family transcriptional regulator</fullName>
    </submittedName>
</protein>
<evidence type="ECO:0000256" key="3">
    <source>
        <dbReference type="ARBA" id="ARBA00023125"/>
    </source>
</evidence>
<evidence type="ECO:0000256" key="4">
    <source>
        <dbReference type="ARBA" id="ARBA00023163"/>
    </source>
</evidence>
<dbReference type="Gene3D" id="1.10.10.10">
    <property type="entry name" value="Winged helix-like DNA-binding domain superfamily/Winged helix DNA-binding domain"/>
    <property type="match status" value="1"/>
</dbReference>
<keyword evidence="4" id="KW-0804">Transcription</keyword>
<dbReference type="Pfam" id="PF03466">
    <property type="entry name" value="LysR_substrate"/>
    <property type="match status" value="1"/>
</dbReference>
<dbReference type="FunFam" id="1.10.10.10:FF:000001">
    <property type="entry name" value="LysR family transcriptional regulator"/>
    <property type="match status" value="1"/>
</dbReference>
<evidence type="ECO:0000259" key="6">
    <source>
        <dbReference type="PROSITE" id="PS50931"/>
    </source>
</evidence>
<dbReference type="SUPFAM" id="SSF46785">
    <property type="entry name" value="Winged helix' DNA-binding domain"/>
    <property type="match status" value="1"/>
</dbReference>
<dbReference type="GO" id="GO:0003677">
    <property type="term" value="F:DNA binding"/>
    <property type="evidence" value="ECO:0007669"/>
    <property type="project" value="UniProtKB-KW"/>
</dbReference>
<dbReference type="InterPro" id="IPR050176">
    <property type="entry name" value="LTTR"/>
</dbReference>
<dbReference type="RefSeq" id="WP_147028802.1">
    <property type="nucleotide sequence ID" value="NZ_BJZU01000147.1"/>
</dbReference>
<evidence type="ECO:0000256" key="2">
    <source>
        <dbReference type="ARBA" id="ARBA00023015"/>
    </source>
</evidence>